<dbReference type="GO" id="GO:0005737">
    <property type="term" value="C:cytoplasm"/>
    <property type="evidence" value="ECO:0007669"/>
    <property type="project" value="TreeGrafter"/>
</dbReference>
<organism evidence="1 2">
    <name type="scientific">Leuconostoc carnosum</name>
    <dbReference type="NCBI Taxonomy" id="1252"/>
    <lineage>
        <taxon>Bacteria</taxon>
        <taxon>Bacillati</taxon>
        <taxon>Bacillota</taxon>
        <taxon>Bacilli</taxon>
        <taxon>Lactobacillales</taxon>
        <taxon>Lactobacillaceae</taxon>
        <taxon>Leuconostoc</taxon>
    </lineage>
</organism>
<dbReference type="EMBL" id="CP042374">
    <property type="protein sequence ID" value="QEA32733.1"/>
    <property type="molecule type" value="Genomic_DNA"/>
</dbReference>
<dbReference type="SUPFAM" id="SSF53254">
    <property type="entry name" value="Phosphoglycerate mutase-like"/>
    <property type="match status" value="1"/>
</dbReference>
<sequence length="183" mass="21002">MRNIYFVRHSIQDLSVQDDASAPLTKAGNVLAKELTRLFINKSITAIYSSPYARAFQTVLPTAEKLDLIIDTHADLRERQAIWRLDWQEHLANLWQDFELKADGEESFADVERRIVPAFQQIYDDTEGDIIITGHGTALSVLFHHLTHGQFTFSDWQNMNMPDVYIGHFSDENVLVGLEKIAR</sequence>
<reference evidence="1 2" key="1">
    <citation type="submission" date="2019-06" db="EMBL/GenBank/DDBJ databases">
        <title>Genome analyses of bacteria isolated from kimchi.</title>
        <authorList>
            <person name="Lee S."/>
            <person name="Ahn S."/>
            <person name="Roh S."/>
        </authorList>
    </citation>
    <scope>NUCLEOTIDE SEQUENCE [LARGE SCALE GENOMIC DNA]</scope>
    <source>
        <strain evidence="1 2">CBA3620</strain>
    </source>
</reference>
<dbReference type="OMA" id="MPDVYKL"/>
<dbReference type="InterPro" id="IPR013078">
    <property type="entry name" value="His_Pase_superF_clade-1"/>
</dbReference>
<protein>
    <submittedName>
        <fullName evidence="1">Histidine phosphatase family protein</fullName>
    </submittedName>
</protein>
<proteinExistence type="predicted"/>
<dbReference type="RefSeq" id="WP_014974397.1">
    <property type="nucleotide sequence ID" value="NZ_CP042374.1"/>
</dbReference>
<dbReference type="AlphaFoldDB" id="A0AAE6M2W9"/>
<dbReference type="InterPro" id="IPR029033">
    <property type="entry name" value="His_PPase_superfam"/>
</dbReference>
<dbReference type="InterPro" id="IPR050275">
    <property type="entry name" value="PGM_Phosphatase"/>
</dbReference>
<evidence type="ECO:0000313" key="2">
    <source>
        <dbReference type="Proteomes" id="UP000321332"/>
    </source>
</evidence>
<dbReference type="GeneID" id="61186209"/>
<dbReference type="CDD" id="cd07067">
    <property type="entry name" value="HP_PGM_like"/>
    <property type="match status" value="1"/>
</dbReference>
<dbReference type="Proteomes" id="UP000321332">
    <property type="component" value="Chromosome"/>
</dbReference>
<dbReference type="Gene3D" id="3.40.50.1240">
    <property type="entry name" value="Phosphoglycerate mutase-like"/>
    <property type="match status" value="1"/>
</dbReference>
<name>A0AAE6M2W9_LEUCA</name>
<accession>A0AAE6M2W9</accession>
<gene>
    <name evidence="1" type="ORF">FGL89_00550</name>
</gene>
<evidence type="ECO:0000313" key="1">
    <source>
        <dbReference type="EMBL" id="QEA32733.1"/>
    </source>
</evidence>
<dbReference type="GO" id="GO:0016791">
    <property type="term" value="F:phosphatase activity"/>
    <property type="evidence" value="ECO:0007669"/>
    <property type="project" value="TreeGrafter"/>
</dbReference>
<dbReference type="PANTHER" id="PTHR48100">
    <property type="entry name" value="BROAD-SPECIFICITY PHOSPHATASE YOR283W-RELATED"/>
    <property type="match status" value="1"/>
</dbReference>
<dbReference type="PANTHER" id="PTHR48100:SF1">
    <property type="entry name" value="HISTIDINE PHOSPHATASE FAMILY PROTEIN-RELATED"/>
    <property type="match status" value="1"/>
</dbReference>
<dbReference type="Pfam" id="PF00300">
    <property type="entry name" value="His_Phos_1"/>
    <property type="match status" value="1"/>
</dbReference>